<comment type="pathway">
    <text evidence="3 9">Cofactor biosynthesis; riboflavin biosynthesis; 5-amino-6-(D-ribitylamino)uracil from GTP: step 3/4.</text>
</comment>
<keyword evidence="8" id="KW-0511">Multifunctional enzyme</keyword>
<evidence type="ECO:0000256" key="9">
    <source>
        <dbReference type="PIRNR" id="PIRNR006769"/>
    </source>
</evidence>
<keyword evidence="6 9" id="KW-0521">NADP</keyword>
<evidence type="ECO:0000313" key="15">
    <source>
        <dbReference type="Proteomes" id="UP000199041"/>
    </source>
</evidence>
<comment type="catalytic activity">
    <reaction evidence="9">
        <text>2,5-diamino-6-hydroxy-4-(5-phosphoribosylamino)-pyrimidine + H2O + H(+) = 5-amino-6-(5-phospho-D-ribosylamino)uracil + NH4(+)</text>
        <dbReference type="Rhea" id="RHEA:21868"/>
        <dbReference type="ChEBI" id="CHEBI:15377"/>
        <dbReference type="ChEBI" id="CHEBI:15378"/>
        <dbReference type="ChEBI" id="CHEBI:28938"/>
        <dbReference type="ChEBI" id="CHEBI:58453"/>
        <dbReference type="ChEBI" id="CHEBI:58614"/>
        <dbReference type="EC" id="3.5.4.26"/>
    </reaction>
</comment>
<organism evidence="14 15">
    <name type="scientific">Arachidicoccus rhizosphaerae</name>
    <dbReference type="NCBI Taxonomy" id="551991"/>
    <lineage>
        <taxon>Bacteria</taxon>
        <taxon>Pseudomonadati</taxon>
        <taxon>Bacteroidota</taxon>
        <taxon>Chitinophagia</taxon>
        <taxon>Chitinophagales</taxon>
        <taxon>Chitinophagaceae</taxon>
        <taxon>Arachidicoccus</taxon>
    </lineage>
</organism>
<dbReference type="InterPro" id="IPR002125">
    <property type="entry name" value="CMP_dCMP_dom"/>
</dbReference>
<name>A0A1H3W4I3_9BACT</name>
<feature type="binding site" evidence="11">
    <location>
        <position position="212"/>
    </location>
    <ligand>
        <name>NADP(+)</name>
        <dbReference type="ChEBI" id="CHEBI:58349"/>
    </ligand>
</feature>
<feature type="binding site" evidence="11">
    <location>
        <position position="182"/>
    </location>
    <ligand>
        <name>substrate</name>
    </ligand>
</feature>
<evidence type="ECO:0000256" key="5">
    <source>
        <dbReference type="ARBA" id="ARBA00007417"/>
    </source>
</evidence>
<dbReference type="PANTHER" id="PTHR38011:SF7">
    <property type="entry name" value="2,5-DIAMINO-6-RIBOSYLAMINO-4(3H)-PYRIMIDINONE 5'-PHOSPHATE REDUCTASE"/>
    <property type="match status" value="1"/>
</dbReference>
<dbReference type="GO" id="GO:0008835">
    <property type="term" value="F:diaminohydroxyphosphoribosylaminopyrimidine deaminase activity"/>
    <property type="evidence" value="ECO:0007669"/>
    <property type="project" value="UniProtKB-EC"/>
</dbReference>
<evidence type="ECO:0000256" key="12">
    <source>
        <dbReference type="PIRSR" id="PIRSR006769-3"/>
    </source>
</evidence>
<evidence type="ECO:0000256" key="10">
    <source>
        <dbReference type="PIRSR" id="PIRSR006769-1"/>
    </source>
</evidence>
<dbReference type="Pfam" id="PF00383">
    <property type="entry name" value="dCMP_cyt_deam_1"/>
    <property type="match status" value="1"/>
</dbReference>
<feature type="binding site" evidence="11">
    <location>
        <position position="216"/>
    </location>
    <ligand>
        <name>NADP(+)</name>
        <dbReference type="ChEBI" id="CHEBI:58349"/>
    </ligand>
</feature>
<dbReference type="PANTHER" id="PTHR38011">
    <property type="entry name" value="DIHYDROFOLATE REDUCTASE FAMILY PROTEIN (AFU_ORTHOLOGUE AFUA_8G06820)"/>
    <property type="match status" value="1"/>
</dbReference>
<feature type="domain" description="CMP/dCMP-type deaminase" evidence="13">
    <location>
        <begin position="8"/>
        <end position="134"/>
    </location>
</feature>
<dbReference type="EC" id="1.1.1.193" evidence="9"/>
<dbReference type="STRING" id="551991.SAMN05192529_10273"/>
<dbReference type="PROSITE" id="PS51747">
    <property type="entry name" value="CYT_DCMP_DEAMINASES_2"/>
    <property type="match status" value="1"/>
</dbReference>
<feature type="binding site" evidence="12">
    <location>
        <position position="95"/>
    </location>
    <ligand>
        <name>Zn(2+)</name>
        <dbReference type="ChEBI" id="CHEBI:29105"/>
        <note>catalytic</note>
    </ligand>
</feature>
<keyword evidence="9" id="KW-0686">Riboflavin biosynthesis</keyword>
<dbReference type="GO" id="GO:0046872">
    <property type="term" value="F:metal ion binding"/>
    <property type="evidence" value="ECO:0007669"/>
    <property type="project" value="UniProtKB-KW"/>
</dbReference>
<comment type="function">
    <text evidence="1 9">Converts 2,5-diamino-6-(ribosylamino)-4(3h)-pyrimidinone 5'-phosphate into 5-amino-6-(ribosylamino)-2,4(1h,3h)-pyrimidinedione 5'-phosphate.</text>
</comment>
<dbReference type="InterPro" id="IPR004794">
    <property type="entry name" value="Eubact_RibD"/>
</dbReference>
<dbReference type="SUPFAM" id="SSF53597">
    <property type="entry name" value="Dihydrofolate reductase-like"/>
    <property type="match status" value="1"/>
</dbReference>
<dbReference type="InterPro" id="IPR002734">
    <property type="entry name" value="RibDG_C"/>
</dbReference>
<dbReference type="UniPathway" id="UPA00275">
    <property type="reaction ID" value="UER00401"/>
</dbReference>
<keyword evidence="9 12" id="KW-0479">Metal-binding</keyword>
<feature type="binding site" evidence="12">
    <location>
        <position position="57"/>
    </location>
    <ligand>
        <name>Zn(2+)</name>
        <dbReference type="ChEBI" id="CHEBI:29105"/>
        <note>catalytic</note>
    </ligand>
</feature>
<feature type="active site" description="Proton donor" evidence="10">
    <location>
        <position position="59"/>
    </location>
</feature>
<evidence type="ECO:0000256" key="11">
    <source>
        <dbReference type="PIRSR" id="PIRSR006769-2"/>
    </source>
</evidence>
<feature type="binding site" evidence="12">
    <location>
        <position position="86"/>
    </location>
    <ligand>
        <name>Zn(2+)</name>
        <dbReference type="ChEBI" id="CHEBI:29105"/>
        <note>catalytic</note>
    </ligand>
</feature>
<reference evidence="14 15" key="1">
    <citation type="submission" date="2016-10" db="EMBL/GenBank/DDBJ databases">
        <authorList>
            <person name="de Groot N.N."/>
        </authorList>
    </citation>
    <scope>NUCLEOTIDE SEQUENCE [LARGE SCALE GENOMIC DNA]</scope>
    <source>
        <strain evidence="14 15">Vu-144</strain>
    </source>
</reference>
<evidence type="ECO:0000256" key="2">
    <source>
        <dbReference type="ARBA" id="ARBA00004882"/>
    </source>
</evidence>
<evidence type="ECO:0000259" key="13">
    <source>
        <dbReference type="PROSITE" id="PS51747"/>
    </source>
</evidence>
<feature type="binding site" evidence="11">
    <location>
        <position position="223"/>
    </location>
    <ligand>
        <name>substrate</name>
    </ligand>
</feature>
<evidence type="ECO:0000256" key="4">
    <source>
        <dbReference type="ARBA" id="ARBA00005259"/>
    </source>
</evidence>
<evidence type="ECO:0000256" key="8">
    <source>
        <dbReference type="ARBA" id="ARBA00023268"/>
    </source>
</evidence>
<dbReference type="GO" id="GO:0009231">
    <property type="term" value="P:riboflavin biosynthetic process"/>
    <property type="evidence" value="ECO:0007669"/>
    <property type="project" value="UniProtKB-UniPathway"/>
</dbReference>
<feature type="binding site" evidence="11">
    <location>
        <position position="305"/>
    </location>
    <ligand>
        <name>substrate</name>
    </ligand>
</feature>
<keyword evidence="15" id="KW-1185">Reference proteome</keyword>
<dbReference type="EC" id="3.5.4.26" evidence="9"/>
<dbReference type="SUPFAM" id="SSF53927">
    <property type="entry name" value="Cytidine deaminase-like"/>
    <property type="match status" value="1"/>
</dbReference>
<dbReference type="Gene3D" id="3.40.140.10">
    <property type="entry name" value="Cytidine Deaminase, domain 2"/>
    <property type="match status" value="1"/>
</dbReference>
<evidence type="ECO:0000256" key="3">
    <source>
        <dbReference type="ARBA" id="ARBA00004910"/>
    </source>
</evidence>
<keyword evidence="9 12" id="KW-0862">Zinc</keyword>
<comment type="similarity">
    <text evidence="4 9">In the N-terminal section; belongs to the cytidine and deoxycytidylate deaminase family.</text>
</comment>
<proteinExistence type="inferred from homology"/>
<evidence type="ECO:0000256" key="7">
    <source>
        <dbReference type="ARBA" id="ARBA00023002"/>
    </source>
</evidence>
<dbReference type="EMBL" id="FNQY01000002">
    <property type="protein sequence ID" value="SDZ81188.1"/>
    <property type="molecule type" value="Genomic_DNA"/>
</dbReference>
<dbReference type="GO" id="GO:0008703">
    <property type="term" value="F:5-amino-6-(5-phosphoribosylamino)uracil reductase activity"/>
    <property type="evidence" value="ECO:0007669"/>
    <property type="project" value="UniProtKB-EC"/>
</dbReference>
<keyword evidence="7 9" id="KW-0560">Oxidoreductase</keyword>
<dbReference type="NCBIfam" id="TIGR00326">
    <property type="entry name" value="eubact_ribD"/>
    <property type="match status" value="1"/>
</dbReference>
<dbReference type="InterPro" id="IPR024072">
    <property type="entry name" value="DHFR-like_dom_sf"/>
</dbReference>
<accession>A0A1H3W4I3</accession>
<dbReference type="Pfam" id="PF01872">
    <property type="entry name" value="RibD_C"/>
    <property type="match status" value="1"/>
</dbReference>
<comment type="cofactor">
    <cofactor evidence="9 12">
        <name>Zn(2+)</name>
        <dbReference type="ChEBI" id="CHEBI:29105"/>
    </cofactor>
    <text evidence="9 12">Binds 1 zinc ion.</text>
</comment>
<dbReference type="Gene3D" id="3.40.430.10">
    <property type="entry name" value="Dihydrofolate Reductase, subunit A"/>
    <property type="match status" value="1"/>
</dbReference>
<evidence type="ECO:0000256" key="6">
    <source>
        <dbReference type="ARBA" id="ARBA00022857"/>
    </source>
</evidence>
<dbReference type="InterPro" id="IPR016193">
    <property type="entry name" value="Cytidine_deaminase-like"/>
</dbReference>
<dbReference type="CDD" id="cd01284">
    <property type="entry name" value="Riboflavin_deaminase-reductase"/>
    <property type="match status" value="1"/>
</dbReference>
<sequence>MTKLADTSDHLLYMQRCISLAKKGRGYVAPNPMVGAVLVHNGRILSEGWHQCYGQAHAEVNCLEGVKKEDQPFISQSTLYVSLEPCAHHGKTPPCADLIIRHRIPKVVVGCVDIFAQVAGKGIEKLKNAGIEVLVDGPWNPDCIHLNRAFFNFHANKRPYIILKWATTADNFIAPNLQPGASARLLISGATANRWVHKWRSEAAAILIGKNTALKDDPFLNNRLYAGPSPIKMVLDPHLQVPQQANLFKGTERVIVFNFVKSGNLARSEVRSAPIEYVQLEPEKNLAHQITSYCYKAQIQSLFIEGGQRVLQTFLDSRLWDECRIITNTRLATGQGLPAPTFTDYELRRDIYLGADKISYFVPVKTTKDNVYPLEAS</sequence>
<protein>
    <recommendedName>
        <fullName evidence="9">Riboflavin biosynthesis protein RibD</fullName>
    </recommendedName>
    <domain>
        <recommendedName>
            <fullName evidence="9">Diaminohydroxyphosphoribosylaminopyrimidine deaminase</fullName>
            <shortName evidence="9">DRAP deaminase</shortName>
            <ecNumber evidence="9">3.5.4.26</ecNumber>
        </recommendedName>
        <alternativeName>
            <fullName evidence="9">Riboflavin-specific deaminase</fullName>
        </alternativeName>
    </domain>
    <domain>
        <recommendedName>
            <fullName evidence="9">5-amino-6-(5-phosphoribosylamino)uracil reductase</fullName>
            <ecNumber evidence="9">1.1.1.193</ecNumber>
        </recommendedName>
        <alternativeName>
            <fullName evidence="9">HTP reductase</fullName>
        </alternativeName>
    </domain>
</protein>
<keyword evidence="9" id="KW-0378">Hydrolase</keyword>
<dbReference type="InterPro" id="IPR050765">
    <property type="entry name" value="Riboflavin_Biosynth_HTPR"/>
</dbReference>
<dbReference type="RefSeq" id="WP_244518694.1">
    <property type="nucleotide sequence ID" value="NZ_FNQY01000002.1"/>
</dbReference>
<evidence type="ECO:0000313" key="14">
    <source>
        <dbReference type="EMBL" id="SDZ81188.1"/>
    </source>
</evidence>
<feature type="binding site" evidence="11">
    <location>
        <position position="200"/>
    </location>
    <ligand>
        <name>substrate</name>
    </ligand>
</feature>
<dbReference type="AlphaFoldDB" id="A0A1H3W4I3"/>
<comment type="similarity">
    <text evidence="5 9">In the C-terminal section; belongs to the HTP reductase family.</text>
</comment>
<feature type="binding site" evidence="11">
    <location>
        <position position="166"/>
    </location>
    <ligand>
        <name>NADP(+)</name>
        <dbReference type="ChEBI" id="CHEBI:58349"/>
    </ligand>
</feature>
<evidence type="ECO:0000256" key="1">
    <source>
        <dbReference type="ARBA" id="ARBA00002151"/>
    </source>
</evidence>
<comment type="catalytic activity">
    <reaction evidence="9">
        <text>5-amino-6-(5-phospho-D-ribitylamino)uracil + NADP(+) = 5-amino-6-(5-phospho-D-ribosylamino)uracil + NADPH + H(+)</text>
        <dbReference type="Rhea" id="RHEA:17845"/>
        <dbReference type="ChEBI" id="CHEBI:15378"/>
        <dbReference type="ChEBI" id="CHEBI:57783"/>
        <dbReference type="ChEBI" id="CHEBI:58349"/>
        <dbReference type="ChEBI" id="CHEBI:58421"/>
        <dbReference type="ChEBI" id="CHEBI:58453"/>
        <dbReference type="EC" id="1.1.1.193"/>
    </reaction>
</comment>
<dbReference type="PIRSF" id="PIRSF006769">
    <property type="entry name" value="RibD"/>
    <property type="match status" value="1"/>
</dbReference>
<gene>
    <name evidence="14" type="ORF">SAMN05192529_10273</name>
</gene>
<comment type="pathway">
    <text evidence="2 9">Cofactor biosynthesis; riboflavin biosynthesis; 5-amino-6-(D-ribitylamino)uracil from GTP: step 2/4.</text>
</comment>
<feature type="binding site" evidence="11">
    <location>
        <position position="220"/>
    </location>
    <ligand>
        <name>substrate</name>
    </ligand>
</feature>
<dbReference type="Proteomes" id="UP000199041">
    <property type="component" value="Unassembled WGS sequence"/>
</dbReference>